<feature type="signal peptide" evidence="3">
    <location>
        <begin position="1"/>
        <end position="18"/>
    </location>
</feature>
<sequence>MKTFLTVITILLSSFTFAQKINWMTLEQATKASKENPSKPILLNIYTDWCGYCKKLDKETFVDPAVTKYVNDNYIPVKFNAETKEMVSFLGINYTYIDGAKANYLAFIFSQGRLSYPATVVIDSKGNTEKLVFGYRSASDFKEDIKI</sequence>
<evidence type="ECO:0000256" key="1">
    <source>
        <dbReference type="ARBA" id="ARBA00022729"/>
    </source>
</evidence>
<dbReference type="PANTHER" id="PTHR15337:SF11">
    <property type="entry name" value="THIOREDOXIN DOMAIN-CONTAINING PROTEIN"/>
    <property type="match status" value="1"/>
</dbReference>
<dbReference type="Gene3D" id="3.40.30.10">
    <property type="entry name" value="Glutaredoxin"/>
    <property type="match status" value="1"/>
</dbReference>
<dbReference type="InterPro" id="IPR017937">
    <property type="entry name" value="Thioredoxin_CS"/>
</dbReference>
<feature type="domain" description="Thioredoxin" evidence="4">
    <location>
        <begin position="6"/>
        <end position="147"/>
    </location>
</feature>
<name>A0A8J7FQS1_9FLAO</name>
<dbReference type="RefSeq" id="WP_194183361.1">
    <property type="nucleotide sequence ID" value="NZ_JADGIK010000006.1"/>
</dbReference>
<protein>
    <submittedName>
        <fullName evidence="5">DUF255 domain-containing protein</fullName>
    </submittedName>
</protein>
<dbReference type="PROSITE" id="PS00194">
    <property type="entry name" value="THIOREDOXIN_1"/>
    <property type="match status" value="1"/>
</dbReference>
<dbReference type="InterPro" id="IPR036249">
    <property type="entry name" value="Thioredoxin-like_sf"/>
</dbReference>
<dbReference type="InterPro" id="IPR051099">
    <property type="entry name" value="AGR/TXD"/>
</dbReference>
<dbReference type="SUPFAM" id="SSF52833">
    <property type="entry name" value="Thioredoxin-like"/>
    <property type="match status" value="1"/>
</dbReference>
<dbReference type="InterPro" id="IPR004879">
    <property type="entry name" value="Ssp411-like_TRX"/>
</dbReference>
<dbReference type="AlphaFoldDB" id="A0A8J7FQS1"/>
<accession>A0A8J7FQS1</accession>
<evidence type="ECO:0000259" key="4">
    <source>
        <dbReference type="PROSITE" id="PS51352"/>
    </source>
</evidence>
<keyword evidence="1 3" id="KW-0732">Signal</keyword>
<comment type="caution">
    <text evidence="5">The sequence shown here is derived from an EMBL/GenBank/DDBJ whole genome shotgun (WGS) entry which is preliminary data.</text>
</comment>
<evidence type="ECO:0000256" key="3">
    <source>
        <dbReference type="SAM" id="SignalP"/>
    </source>
</evidence>
<evidence type="ECO:0000313" key="6">
    <source>
        <dbReference type="Proteomes" id="UP000608754"/>
    </source>
</evidence>
<dbReference type="Pfam" id="PF03190">
    <property type="entry name" value="Thioredox_DsbH"/>
    <property type="match status" value="1"/>
</dbReference>
<evidence type="ECO:0000256" key="2">
    <source>
        <dbReference type="ARBA" id="ARBA00023284"/>
    </source>
</evidence>
<gene>
    <name evidence="5" type="ORF">IM532_10225</name>
</gene>
<dbReference type="InterPro" id="IPR013766">
    <property type="entry name" value="Thioredoxin_domain"/>
</dbReference>
<organism evidence="5 6">
    <name type="scientific">Faecalibacter rhinopitheci</name>
    <dbReference type="NCBI Taxonomy" id="2779678"/>
    <lineage>
        <taxon>Bacteria</taxon>
        <taxon>Pseudomonadati</taxon>
        <taxon>Bacteroidota</taxon>
        <taxon>Flavobacteriia</taxon>
        <taxon>Flavobacteriales</taxon>
        <taxon>Weeksellaceae</taxon>
        <taxon>Faecalibacter</taxon>
    </lineage>
</organism>
<dbReference type="Proteomes" id="UP000608754">
    <property type="component" value="Unassembled WGS sequence"/>
</dbReference>
<evidence type="ECO:0000313" key="5">
    <source>
        <dbReference type="EMBL" id="MBF0597819.1"/>
    </source>
</evidence>
<keyword evidence="6" id="KW-1185">Reference proteome</keyword>
<dbReference type="PROSITE" id="PS51352">
    <property type="entry name" value="THIOREDOXIN_2"/>
    <property type="match status" value="1"/>
</dbReference>
<feature type="chain" id="PRO_5035241398" evidence="3">
    <location>
        <begin position="19"/>
        <end position="147"/>
    </location>
</feature>
<dbReference type="PANTHER" id="PTHR15337">
    <property type="entry name" value="ANTERIOR GRADIENT PROTEIN-RELATED"/>
    <property type="match status" value="1"/>
</dbReference>
<proteinExistence type="predicted"/>
<dbReference type="EMBL" id="JADGIK010000006">
    <property type="protein sequence ID" value="MBF0597819.1"/>
    <property type="molecule type" value="Genomic_DNA"/>
</dbReference>
<reference evidence="5" key="1">
    <citation type="submission" date="2020-10" db="EMBL/GenBank/DDBJ databases">
        <authorList>
            <person name="Lu T."/>
            <person name="Wang Q."/>
            <person name="Han X."/>
        </authorList>
    </citation>
    <scope>NUCLEOTIDE SEQUENCE</scope>
    <source>
        <strain evidence="5">WQ 117</strain>
    </source>
</reference>
<keyword evidence="2" id="KW-0676">Redox-active center</keyword>